<feature type="transmembrane region" description="Helical" evidence="1">
    <location>
        <begin position="21"/>
        <end position="43"/>
    </location>
</feature>
<organism evidence="2 3">
    <name type="scientific">Granulicatella balaenopterae</name>
    <dbReference type="NCBI Taxonomy" id="137733"/>
    <lineage>
        <taxon>Bacteria</taxon>
        <taxon>Bacillati</taxon>
        <taxon>Bacillota</taxon>
        <taxon>Bacilli</taxon>
        <taxon>Lactobacillales</taxon>
        <taxon>Carnobacteriaceae</taxon>
        <taxon>Granulicatella</taxon>
    </lineage>
</organism>
<evidence type="ECO:0000256" key="1">
    <source>
        <dbReference type="SAM" id="Phobius"/>
    </source>
</evidence>
<dbReference type="EMBL" id="FOGF01000015">
    <property type="protein sequence ID" value="SER01711.1"/>
    <property type="molecule type" value="Genomic_DNA"/>
</dbReference>
<dbReference type="STRING" id="137733.SAMN05421767_11514"/>
<evidence type="ECO:0000313" key="3">
    <source>
        <dbReference type="Proteomes" id="UP000198556"/>
    </source>
</evidence>
<dbReference type="AlphaFoldDB" id="A0A1H9KRC4"/>
<keyword evidence="3" id="KW-1185">Reference proteome</keyword>
<reference evidence="2 3" key="1">
    <citation type="submission" date="2016-10" db="EMBL/GenBank/DDBJ databases">
        <authorList>
            <person name="de Groot N.N."/>
        </authorList>
    </citation>
    <scope>NUCLEOTIDE SEQUENCE [LARGE SCALE GENOMIC DNA]</scope>
    <source>
        <strain evidence="2 3">DSM 15827</strain>
    </source>
</reference>
<keyword evidence="1" id="KW-1133">Transmembrane helix</keyword>
<name>A0A1H9KRC4_9LACT</name>
<sequence>MPQITTNKDKRSLKKRLTNQKGVTLPLALLFFIVCAVIGSIILATATVASNRVGGLVSQQQPYYTTTSAAKMMKNILEGTSCELVYIKEDGQKVSENITYQGADSQLPPKFLVQVVETYEHLTLGQALVKQPLSFNLTSSQKELNLTEGTLALSSKEDTAYDIQMSFKTENKNNAYYCQLVAPSSVTTTEELLWYDAAGVLVDNPSETDLSKCTKKTKITTTIKWPKATIQQAEVQN</sequence>
<dbReference type="Proteomes" id="UP000198556">
    <property type="component" value="Unassembled WGS sequence"/>
</dbReference>
<evidence type="ECO:0000313" key="2">
    <source>
        <dbReference type="EMBL" id="SER01711.1"/>
    </source>
</evidence>
<protein>
    <submittedName>
        <fullName evidence="2">Uncharacterized protein</fullName>
    </submittedName>
</protein>
<dbReference type="RefSeq" id="WP_143054373.1">
    <property type="nucleotide sequence ID" value="NZ_FOGF01000015.1"/>
</dbReference>
<dbReference type="OrthoDB" id="2052628at2"/>
<proteinExistence type="predicted"/>
<keyword evidence="1" id="KW-0472">Membrane</keyword>
<gene>
    <name evidence="2" type="ORF">SAMN05421767_11514</name>
</gene>
<accession>A0A1H9KRC4</accession>
<keyword evidence="1" id="KW-0812">Transmembrane</keyword>